<gene>
    <name evidence="10" type="primary">LOC115589443</name>
</gene>
<dbReference type="SMART" id="SM00409">
    <property type="entry name" value="IG"/>
    <property type="match status" value="2"/>
</dbReference>
<dbReference type="InterPro" id="IPR036179">
    <property type="entry name" value="Ig-like_dom_sf"/>
</dbReference>
<dbReference type="GO" id="GO:0009617">
    <property type="term" value="P:response to bacterium"/>
    <property type="evidence" value="ECO:0007669"/>
    <property type="project" value="TreeGrafter"/>
</dbReference>
<dbReference type="InterPro" id="IPR003599">
    <property type="entry name" value="Ig_sub"/>
</dbReference>
<dbReference type="GeneTree" id="ENSGT00940000162676"/>
<dbReference type="PANTHER" id="PTHR19433">
    <property type="entry name" value="T-CELL RECEPTOR ALPHA CHAIN V REGION-RELATED"/>
    <property type="match status" value="1"/>
</dbReference>
<evidence type="ECO:0000256" key="8">
    <source>
        <dbReference type="SAM" id="SignalP"/>
    </source>
</evidence>
<evidence type="ECO:0000256" key="7">
    <source>
        <dbReference type="ARBA" id="ARBA00023180"/>
    </source>
</evidence>
<keyword evidence="2" id="KW-1003">Cell membrane</keyword>
<sequence length="243" mass="27053">MFKLYVLLVLFFRGYGSLLYANPGHNVTLPCFYNSGSQLCWYKQVAGEQPQIIASFYKSSHNIFYNQFKDDKRFSVHTGEGVYHLHIASVRESDSAMYFCGQTGFPVPKFDQGIFLVLNDSNRRSFLKQPASDSVQPGGSVTLNCTLHSGTGDGEHSVYWFKKDSQNSNLGILYVHENSSSECVKSPESPAQCVYSLSKRNVSLSDAGTYYCAVASCGKILYGKGTRLDVGGEQHTLKKKKKL</sequence>
<keyword evidence="3 8" id="KW-0732">Signal</keyword>
<dbReference type="GO" id="GO:0002376">
    <property type="term" value="P:immune system process"/>
    <property type="evidence" value="ECO:0007669"/>
    <property type="project" value="UniProtKB-KW"/>
</dbReference>
<dbReference type="CDD" id="cd00099">
    <property type="entry name" value="IgV"/>
    <property type="match status" value="1"/>
</dbReference>
<feature type="chain" id="PRO_5025356351" evidence="8">
    <location>
        <begin position="17"/>
        <end position="243"/>
    </location>
</feature>
<keyword evidence="5" id="KW-0472">Membrane</keyword>
<evidence type="ECO:0000256" key="5">
    <source>
        <dbReference type="ARBA" id="ARBA00023136"/>
    </source>
</evidence>
<reference evidence="10" key="3">
    <citation type="submission" date="2025-09" db="UniProtKB">
        <authorList>
            <consortium name="Ensembl"/>
        </authorList>
    </citation>
    <scope>IDENTIFICATION</scope>
</reference>
<evidence type="ECO:0000256" key="2">
    <source>
        <dbReference type="ARBA" id="ARBA00022475"/>
    </source>
</evidence>
<dbReference type="Pfam" id="PF07686">
    <property type="entry name" value="V-set"/>
    <property type="match status" value="2"/>
</dbReference>
<feature type="domain" description="Ig-like" evidence="9">
    <location>
        <begin position="108"/>
        <end position="214"/>
    </location>
</feature>
<evidence type="ECO:0000259" key="9">
    <source>
        <dbReference type="PROSITE" id="PS50835"/>
    </source>
</evidence>
<dbReference type="InParanoid" id="A0A671Y2G2"/>
<reference evidence="10" key="1">
    <citation type="submission" date="2021-04" db="EMBL/GenBank/DDBJ databases">
        <authorList>
            <consortium name="Wellcome Sanger Institute Data Sharing"/>
        </authorList>
    </citation>
    <scope>NUCLEOTIDE SEQUENCE [LARGE SCALE GENOMIC DNA]</scope>
</reference>
<accession>A0A671Y2G2</accession>
<evidence type="ECO:0000256" key="1">
    <source>
        <dbReference type="ARBA" id="ARBA00004236"/>
    </source>
</evidence>
<dbReference type="GeneID" id="115589443"/>
<reference evidence="10" key="2">
    <citation type="submission" date="2025-08" db="UniProtKB">
        <authorList>
            <consortium name="Ensembl"/>
        </authorList>
    </citation>
    <scope>IDENTIFICATION</scope>
</reference>
<dbReference type="PANTHER" id="PTHR19433:SF133">
    <property type="entry name" value="IMMUNE-TYPE RECEPTOR 5 PRECURSOR-RELATED"/>
    <property type="match status" value="1"/>
</dbReference>
<protein>
    <submittedName>
        <fullName evidence="10">Uncharacterized LOC115589443</fullName>
    </submittedName>
</protein>
<comment type="subcellular location">
    <subcellularLocation>
        <location evidence="1">Cell membrane</location>
    </subcellularLocation>
</comment>
<dbReference type="OMA" id="RAKYLSW"/>
<proteinExistence type="predicted"/>
<name>A0A671Y2G2_SPAAU</name>
<dbReference type="PROSITE" id="PS50835">
    <property type="entry name" value="IG_LIKE"/>
    <property type="match status" value="1"/>
</dbReference>
<dbReference type="Proteomes" id="UP000472265">
    <property type="component" value="Chromosome 10"/>
</dbReference>
<evidence type="ECO:0000313" key="10">
    <source>
        <dbReference type="Ensembl" id="ENSSAUP00010055296.1"/>
    </source>
</evidence>
<organism evidence="10 11">
    <name type="scientific">Sparus aurata</name>
    <name type="common">Gilthead sea bream</name>
    <dbReference type="NCBI Taxonomy" id="8175"/>
    <lineage>
        <taxon>Eukaryota</taxon>
        <taxon>Metazoa</taxon>
        <taxon>Chordata</taxon>
        <taxon>Craniata</taxon>
        <taxon>Vertebrata</taxon>
        <taxon>Euteleostomi</taxon>
        <taxon>Actinopterygii</taxon>
        <taxon>Neopterygii</taxon>
        <taxon>Teleostei</taxon>
        <taxon>Neoteleostei</taxon>
        <taxon>Acanthomorphata</taxon>
        <taxon>Eupercaria</taxon>
        <taxon>Spariformes</taxon>
        <taxon>Sparidae</taxon>
        <taxon>Sparus</taxon>
    </lineage>
</organism>
<evidence type="ECO:0000256" key="6">
    <source>
        <dbReference type="ARBA" id="ARBA00023157"/>
    </source>
</evidence>
<dbReference type="SMART" id="SM00406">
    <property type="entry name" value="IGv"/>
    <property type="match status" value="2"/>
</dbReference>
<dbReference type="InterPro" id="IPR052051">
    <property type="entry name" value="TCR_complex_component"/>
</dbReference>
<dbReference type="SUPFAM" id="SSF48726">
    <property type="entry name" value="Immunoglobulin"/>
    <property type="match status" value="2"/>
</dbReference>
<dbReference type="RefSeq" id="XP_030286143.1">
    <property type="nucleotide sequence ID" value="XM_030430283.1"/>
</dbReference>
<evidence type="ECO:0000256" key="4">
    <source>
        <dbReference type="ARBA" id="ARBA00022859"/>
    </source>
</evidence>
<keyword evidence="6" id="KW-1015">Disulfide bond</keyword>
<evidence type="ECO:0000313" key="11">
    <source>
        <dbReference type="Proteomes" id="UP000472265"/>
    </source>
</evidence>
<feature type="signal peptide" evidence="8">
    <location>
        <begin position="1"/>
        <end position="16"/>
    </location>
</feature>
<dbReference type="AlphaFoldDB" id="A0A671Y2G2"/>
<dbReference type="InterPro" id="IPR013106">
    <property type="entry name" value="Ig_V-set"/>
</dbReference>
<keyword evidence="7" id="KW-0325">Glycoprotein</keyword>
<keyword evidence="4" id="KW-0391">Immunity</keyword>
<dbReference type="InterPro" id="IPR013783">
    <property type="entry name" value="Ig-like_fold"/>
</dbReference>
<dbReference type="GO" id="GO:0005886">
    <property type="term" value="C:plasma membrane"/>
    <property type="evidence" value="ECO:0007669"/>
    <property type="project" value="UniProtKB-SubCell"/>
</dbReference>
<dbReference type="Ensembl" id="ENSSAUT00010058105.1">
    <property type="protein sequence ID" value="ENSSAUP00010055296.1"/>
    <property type="gene ID" value="ENSSAUG00010022749.1"/>
</dbReference>
<keyword evidence="11" id="KW-1185">Reference proteome</keyword>
<dbReference type="Gene3D" id="2.60.40.10">
    <property type="entry name" value="Immunoglobulins"/>
    <property type="match status" value="2"/>
</dbReference>
<dbReference type="InterPro" id="IPR007110">
    <property type="entry name" value="Ig-like_dom"/>
</dbReference>
<evidence type="ECO:0000256" key="3">
    <source>
        <dbReference type="ARBA" id="ARBA00022729"/>
    </source>
</evidence>